<proteinExistence type="predicted"/>
<accession>A0ABP4E5G9</accession>
<feature type="compositionally biased region" description="Basic residues" evidence="1">
    <location>
        <begin position="29"/>
        <end position="42"/>
    </location>
</feature>
<sequence length="66" mass="7010">MEQQHPEHKQEGARGDRVLDLGEESGARAGHRPPPKGRGAKGVKRMLHNMKQLSGGGGAAYGILTP</sequence>
<dbReference type="EMBL" id="BAAALD010000029">
    <property type="protein sequence ID" value="GAA1087210.1"/>
    <property type="molecule type" value="Genomic_DNA"/>
</dbReference>
<reference evidence="3" key="1">
    <citation type="journal article" date="2019" name="Int. J. Syst. Evol. Microbiol.">
        <title>The Global Catalogue of Microorganisms (GCM) 10K type strain sequencing project: providing services to taxonomists for standard genome sequencing and annotation.</title>
        <authorList>
            <consortium name="The Broad Institute Genomics Platform"/>
            <consortium name="The Broad Institute Genome Sequencing Center for Infectious Disease"/>
            <person name="Wu L."/>
            <person name="Ma J."/>
        </authorList>
    </citation>
    <scope>NUCLEOTIDE SEQUENCE [LARGE SCALE GENOMIC DNA]</scope>
    <source>
        <strain evidence="3">JCM 13002</strain>
    </source>
</reference>
<dbReference type="Proteomes" id="UP001499987">
    <property type="component" value="Unassembled WGS sequence"/>
</dbReference>
<evidence type="ECO:0000313" key="3">
    <source>
        <dbReference type="Proteomes" id="UP001499987"/>
    </source>
</evidence>
<organism evidence="2 3">
    <name type="scientific">Kitasatospora arboriphila</name>
    <dbReference type="NCBI Taxonomy" id="258052"/>
    <lineage>
        <taxon>Bacteria</taxon>
        <taxon>Bacillati</taxon>
        <taxon>Actinomycetota</taxon>
        <taxon>Actinomycetes</taxon>
        <taxon>Kitasatosporales</taxon>
        <taxon>Streptomycetaceae</taxon>
        <taxon>Kitasatospora</taxon>
    </lineage>
</organism>
<feature type="compositionally biased region" description="Basic and acidic residues" evidence="1">
    <location>
        <begin position="1"/>
        <end position="20"/>
    </location>
</feature>
<comment type="caution">
    <text evidence="2">The sequence shown here is derived from an EMBL/GenBank/DDBJ whole genome shotgun (WGS) entry which is preliminary data.</text>
</comment>
<keyword evidence="3" id="KW-1185">Reference proteome</keyword>
<evidence type="ECO:0000256" key="1">
    <source>
        <dbReference type="SAM" id="MobiDB-lite"/>
    </source>
</evidence>
<evidence type="ECO:0000313" key="2">
    <source>
        <dbReference type="EMBL" id="GAA1087210.1"/>
    </source>
</evidence>
<gene>
    <name evidence="2" type="ORF">GCM10009663_33560</name>
</gene>
<protein>
    <submittedName>
        <fullName evidence="2">Uncharacterized protein</fullName>
    </submittedName>
</protein>
<feature type="region of interest" description="Disordered" evidence="1">
    <location>
        <begin position="1"/>
        <end position="42"/>
    </location>
</feature>
<name>A0ABP4E5G9_9ACTN</name>